<comment type="caution">
    <text evidence="1">The sequence shown here is derived from an EMBL/GenBank/DDBJ whole genome shotgun (WGS) entry which is preliminary data.</text>
</comment>
<reference evidence="1" key="1">
    <citation type="journal article" date="2015" name="Nature">
        <title>Complex archaea that bridge the gap between prokaryotes and eukaryotes.</title>
        <authorList>
            <person name="Spang A."/>
            <person name="Saw J.H."/>
            <person name="Jorgensen S.L."/>
            <person name="Zaremba-Niedzwiedzka K."/>
            <person name="Martijn J."/>
            <person name="Lind A.E."/>
            <person name="van Eijk R."/>
            <person name="Schleper C."/>
            <person name="Guy L."/>
            <person name="Ettema T.J."/>
        </authorList>
    </citation>
    <scope>NUCLEOTIDE SEQUENCE</scope>
</reference>
<organism evidence="1">
    <name type="scientific">marine sediment metagenome</name>
    <dbReference type="NCBI Taxonomy" id="412755"/>
    <lineage>
        <taxon>unclassified sequences</taxon>
        <taxon>metagenomes</taxon>
        <taxon>ecological metagenomes</taxon>
    </lineage>
</organism>
<accession>A0A0F9SF54</accession>
<protein>
    <submittedName>
        <fullName evidence="1">Uncharacterized protein</fullName>
    </submittedName>
</protein>
<gene>
    <name evidence="1" type="ORF">LCGC14_0479800</name>
</gene>
<proteinExistence type="predicted"/>
<name>A0A0F9SF54_9ZZZZ</name>
<evidence type="ECO:0000313" key="1">
    <source>
        <dbReference type="EMBL" id="KKN65664.1"/>
    </source>
</evidence>
<dbReference type="AlphaFoldDB" id="A0A0F9SF54"/>
<dbReference type="EMBL" id="LAZR01000519">
    <property type="protein sequence ID" value="KKN65664.1"/>
    <property type="molecule type" value="Genomic_DNA"/>
</dbReference>
<sequence>MIKPKVGQIWKLDFTKAAGYIVRVEILEYNTDDHDQEYFDAKCIETTSAAYNLGEVYGFYPEGFLKIWIYCGEASKSISGIQCIKCKADYPYAEAVGEFTCWSCKNGY</sequence>